<dbReference type="AlphaFoldDB" id="A0A4Y2UC90"/>
<dbReference type="EMBL" id="BGPR01035710">
    <property type="protein sequence ID" value="GBO10659.1"/>
    <property type="molecule type" value="Genomic_DNA"/>
</dbReference>
<accession>A0A4Y2UC90</accession>
<dbReference type="Proteomes" id="UP000499080">
    <property type="component" value="Unassembled WGS sequence"/>
</dbReference>
<gene>
    <name evidence="1" type="ORF">AVEN_239627_1</name>
</gene>
<dbReference type="OrthoDB" id="6424215at2759"/>
<evidence type="ECO:0000313" key="1">
    <source>
        <dbReference type="EMBL" id="GBO10659.1"/>
    </source>
</evidence>
<keyword evidence="2" id="KW-1185">Reference proteome</keyword>
<reference evidence="1 2" key="1">
    <citation type="journal article" date="2019" name="Sci. Rep.">
        <title>Orb-weaving spider Araneus ventricosus genome elucidates the spidroin gene catalogue.</title>
        <authorList>
            <person name="Kono N."/>
            <person name="Nakamura H."/>
            <person name="Ohtoshi R."/>
            <person name="Moran D.A.P."/>
            <person name="Shinohara A."/>
            <person name="Yoshida Y."/>
            <person name="Fujiwara M."/>
            <person name="Mori M."/>
            <person name="Tomita M."/>
            <person name="Arakawa K."/>
        </authorList>
    </citation>
    <scope>NUCLEOTIDE SEQUENCE [LARGE SCALE GENOMIC DNA]</scope>
</reference>
<sequence length="99" mass="11570">MENTSNMKPRQDVSIRRRPNALFFGCDHFHPKAIELARTFLQASFEDTARTTVQRQGFRIVQEFSTPLPKMRYKGNAPPVMVLRKSLQKQKGKNMFTNR</sequence>
<name>A0A4Y2UC90_ARAVE</name>
<protein>
    <submittedName>
        <fullName evidence="1">Uncharacterized protein</fullName>
    </submittedName>
</protein>
<evidence type="ECO:0000313" key="2">
    <source>
        <dbReference type="Proteomes" id="UP000499080"/>
    </source>
</evidence>
<proteinExistence type="predicted"/>
<organism evidence="1 2">
    <name type="scientific">Araneus ventricosus</name>
    <name type="common">Orbweaver spider</name>
    <name type="synonym">Epeira ventricosa</name>
    <dbReference type="NCBI Taxonomy" id="182803"/>
    <lineage>
        <taxon>Eukaryota</taxon>
        <taxon>Metazoa</taxon>
        <taxon>Ecdysozoa</taxon>
        <taxon>Arthropoda</taxon>
        <taxon>Chelicerata</taxon>
        <taxon>Arachnida</taxon>
        <taxon>Araneae</taxon>
        <taxon>Araneomorphae</taxon>
        <taxon>Entelegynae</taxon>
        <taxon>Araneoidea</taxon>
        <taxon>Araneidae</taxon>
        <taxon>Araneus</taxon>
    </lineage>
</organism>
<comment type="caution">
    <text evidence="1">The sequence shown here is derived from an EMBL/GenBank/DDBJ whole genome shotgun (WGS) entry which is preliminary data.</text>
</comment>